<dbReference type="AlphaFoldDB" id="A0A165FU08"/>
<dbReference type="InterPro" id="IPR023214">
    <property type="entry name" value="HAD_sf"/>
</dbReference>
<dbReference type="GO" id="GO:0012505">
    <property type="term" value="C:endomembrane system"/>
    <property type="evidence" value="ECO:0007669"/>
    <property type="project" value="UniProtKB-SubCell"/>
</dbReference>
<evidence type="ECO:0000256" key="3">
    <source>
        <dbReference type="ARBA" id="ARBA00022741"/>
    </source>
</evidence>
<comment type="subcellular location">
    <subcellularLocation>
        <location evidence="1">Endomembrane system</location>
        <topology evidence="1">Multi-pass membrane protein</topology>
    </subcellularLocation>
</comment>
<dbReference type="OrthoDB" id="3242336at2759"/>
<dbReference type="GO" id="GO:0005524">
    <property type="term" value="F:ATP binding"/>
    <property type="evidence" value="ECO:0007669"/>
    <property type="project" value="UniProtKB-KW"/>
</dbReference>
<feature type="compositionally biased region" description="Basic and acidic residues" evidence="9">
    <location>
        <begin position="36"/>
        <end position="69"/>
    </location>
</feature>
<dbReference type="Proteomes" id="UP000077266">
    <property type="component" value="Unassembled WGS sequence"/>
</dbReference>
<dbReference type="PROSITE" id="PS00154">
    <property type="entry name" value="ATPASE_E1_E2"/>
    <property type="match status" value="1"/>
</dbReference>
<keyword evidence="5" id="KW-0460">Magnesium</keyword>
<evidence type="ECO:0000256" key="4">
    <source>
        <dbReference type="ARBA" id="ARBA00022840"/>
    </source>
</evidence>
<feature type="non-terminal residue" evidence="10">
    <location>
        <position position="161"/>
    </location>
</feature>
<evidence type="ECO:0000256" key="5">
    <source>
        <dbReference type="ARBA" id="ARBA00022842"/>
    </source>
</evidence>
<organism evidence="10 11">
    <name type="scientific">Exidia glandulosa HHB12029</name>
    <dbReference type="NCBI Taxonomy" id="1314781"/>
    <lineage>
        <taxon>Eukaryota</taxon>
        <taxon>Fungi</taxon>
        <taxon>Dikarya</taxon>
        <taxon>Basidiomycota</taxon>
        <taxon>Agaricomycotina</taxon>
        <taxon>Agaricomycetes</taxon>
        <taxon>Auriculariales</taxon>
        <taxon>Exidiaceae</taxon>
        <taxon>Exidia</taxon>
    </lineage>
</organism>
<gene>
    <name evidence="10" type="ORF">EXIGLDRAFT_562685</name>
</gene>
<keyword evidence="2" id="KW-0812">Transmembrane</keyword>
<evidence type="ECO:0000256" key="8">
    <source>
        <dbReference type="ARBA" id="ARBA00023136"/>
    </source>
</evidence>
<dbReference type="STRING" id="1314781.A0A165FU08"/>
<keyword evidence="8" id="KW-0472">Membrane</keyword>
<proteinExistence type="predicted"/>
<evidence type="ECO:0000256" key="9">
    <source>
        <dbReference type="SAM" id="MobiDB-lite"/>
    </source>
</evidence>
<feature type="compositionally biased region" description="Basic and acidic residues" evidence="9">
    <location>
        <begin position="82"/>
        <end position="91"/>
    </location>
</feature>
<feature type="region of interest" description="Disordered" evidence="9">
    <location>
        <begin position="29"/>
        <end position="95"/>
    </location>
</feature>
<keyword evidence="3" id="KW-0547">Nucleotide-binding</keyword>
<dbReference type="GO" id="GO:0005886">
    <property type="term" value="C:plasma membrane"/>
    <property type="evidence" value="ECO:0007669"/>
    <property type="project" value="TreeGrafter"/>
</dbReference>
<accession>A0A165FU08</accession>
<dbReference type="FunFam" id="3.40.50.1000:FF:000001">
    <property type="entry name" value="Phospholipid-transporting ATPase IC"/>
    <property type="match status" value="1"/>
</dbReference>
<evidence type="ECO:0000313" key="11">
    <source>
        <dbReference type="Proteomes" id="UP000077266"/>
    </source>
</evidence>
<dbReference type="SUPFAM" id="SSF81660">
    <property type="entry name" value="Metal cation-transporting ATPase, ATP-binding domain N"/>
    <property type="match status" value="1"/>
</dbReference>
<evidence type="ECO:0000256" key="1">
    <source>
        <dbReference type="ARBA" id="ARBA00004127"/>
    </source>
</evidence>
<keyword evidence="7" id="KW-1133">Transmembrane helix</keyword>
<dbReference type="InterPro" id="IPR018303">
    <property type="entry name" value="ATPase_P-typ_P_site"/>
</dbReference>
<dbReference type="Gene3D" id="3.40.50.1000">
    <property type="entry name" value="HAD superfamily/HAD-like"/>
    <property type="match status" value="1"/>
</dbReference>
<dbReference type="GO" id="GO:0006874">
    <property type="term" value="P:intracellular calcium ion homeostasis"/>
    <property type="evidence" value="ECO:0007669"/>
    <property type="project" value="TreeGrafter"/>
</dbReference>
<keyword evidence="4" id="KW-0067">ATP-binding</keyword>
<dbReference type="InterPro" id="IPR023299">
    <property type="entry name" value="ATPase_P-typ_cyto_dom_N"/>
</dbReference>
<dbReference type="EMBL" id="KV426070">
    <property type="protein sequence ID" value="KZV89527.1"/>
    <property type="molecule type" value="Genomic_DNA"/>
</dbReference>
<keyword evidence="6" id="KW-1278">Translocase</keyword>
<dbReference type="Gene3D" id="3.40.1110.10">
    <property type="entry name" value="Calcium-transporting ATPase, cytoplasmic domain N"/>
    <property type="match status" value="2"/>
</dbReference>
<dbReference type="PANTHER" id="PTHR24093:SF369">
    <property type="entry name" value="CALCIUM-TRANSPORTING ATPASE"/>
    <property type="match status" value="1"/>
</dbReference>
<protein>
    <submittedName>
        <fullName evidence="10">Uncharacterized protein</fullName>
    </submittedName>
</protein>
<dbReference type="GO" id="GO:0005388">
    <property type="term" value="F:P-type calcium transporter activity"/>
    <property type="evidence" value="ECO:0007669"/>
    <property type="project" value="TreeGrafter"/>
</dbReference>
<dbReference type="PANTHER" id="PTHR24093">
    <property type="entry name" value="CATION TRANSPORTING ATPASE"/>
    <property type="match status" value="1"/>
</dbReference>
<dbReference type="InParanoid" id="A0A165FU08"/>
<reference evidence="10 11" key="1">
    <citation type="journal article" date="2016" name="Mol. Biol. Evol.">
        <title>Comparative Genomics of Early-Diverging Mushroom-Forming Fungi Provides Insights into the Origins of Lignocellulose Decay Capabilities.</title>
        <authorList>
            <person name="Nagy L.G."/>
            <person name="Riley R."/>
            <person name="Tritt A."/>
            <person name="Adam C."/>
            <person name="Daum C."/>
            <person name="Floudas D."/>
            <person name="Sun H."/>
            <person name="Yadav J.S."/>
            <person name="Pangilinan J."/>
            <person name="Larsson K.H."/>
            <person name="Matsuura K."/>
            <person name="Barry K."/>
            <person name="Labutti K."/>
            <person name="Kuo R."/>
            <person name="Ohm R.A."/>
            <person name="Bhattacharya S.S."/>
            <person name="Shirouzu T."/>
            <person name="Yoshinaga Y."/>
            <person name="Martin F.M."/>
            <person name="Grigoriev I.V."/>
            <person name="Hibbett D.S."/>
        </authorList>
    </citation>
    <scope>NUCLEOTIDE SEQUENCE [LARGE SCALE GENOMIC DNA]</scope>
    <source>
        <strain evidence="10 11">HHB12029</strain>
    </source>
</reference>
<evidence type="ECO:0000313" key="10">
    <source>
        <dbReference type="EMBL" id="KZV89527.1"/>
    </source>
</evidence>
<name>A0A165FU08_EXIGL</name>
<sequence>MANASVICTDKTGTLTQNLMTVVAGSVGIHGTFPRPLDDNKTRTNAGDERGKRDPNQDLEKGEPGEGEKNNTPSIIVTEPPPTERKHKDDFSLDQSELNTSISPALRSLFNEAICVNSTAFEDKNKDTNEVEFVGSKTEGALFRFAQMLEWEDYRTVREAA</sequence>
<evidence type="ECO:0000256" key="2">
    <source>
        <dbReference type="ARBA" id="ARBA00022692"/>
    </source>
</evidence>
<keyword evidence="11" id="KW-1185">Reference proteome</keyword>
<evidence type="ECO:0000256" key="6">
    <source>
        <dbReference type="ARBA" id="ARBA00022967"/>
    </source>
</evidence>
<dbReference type="Pfam" id="PF13246">
    <property type="entry name" value="Cation_ATPase"/>
    <property type="match status" value="1"/>
</dbReference>
<evidence type="ECO:0000256" key="7">
    <source>
        <dbReference type="ARBA" id="ARBA00022989"/>
    </source>
</evidence>